<evidence type="ECO:0000256" key="8">
    <source>
        <dbReference type="ARBA" id="ARBA00022843"/>
    </source>
</evidence>
<dbReference type="AlphaFoldDB" id="A0A232FDX4"/>
<feature type="domain" description="Lon N-terminal" evidence="14">
    <location>
        <begin position="93"/>
        <end position="314"/>
    </location>
</feature>
<evidence type="ECO:0000313" key="17">
    <source>
        <dbReference type="Proteomes" id="UP000215335"/>
    </source>
</evidence>
<keyword evidence="7" id="KW-0862">Zinc</keyword>
<reference evidence="16 17" key="1">
    <citation type="journal article" date="2017" name="Curr. Biol.">
        <title>The Evolution of Venom by Co-option of Single-Copy Genes.</title>
        <authorList>
            <person name="Martinson E.O."/>
            <person name="Mrinalini"/>
            <person name="Kelkar Y.D."/>
            <person name="Chang C.H."/>
            <person name="Werren J.H."/>
        </authorList>
    </citation>
    <scope>NUCLEOTIDE SEQUENCE [LARGE SCALE GENOMIC DNA]</scope>
    <source>
        <strain evidence="16 17">Alberta</strain>
        <tissue evidence="16">Whole body</tissue>
    </source>
</reference>
<proteinExistence type="inferred from homology"/>
<dbReference type="FunFam" id="2.170.150.20:FF:000005">
    <property type="entry name" value="Blast:Protein cereblon homolog"/>
    <property type="match status" value="1"/>
</dbReference>
<evidence type="ECO:0000256" key="11">
    <source>
        <dbReference type="ARBA" id="ARBA00046075"/>
    </source>
</evidence>
<dbReference type="CDD" id="cd15777">
    <property type="entry name" value="CRBN_C_like"/>
    <property type="match status" value="1"/>
</dbReference>
<evidence type="ECO:0000256" key="12">
    <source>
        <dbReference type="ARBA" id="ARBA00046796"/>
    </source>
</evidence>
<dbReference type="InterPro" id="IPR046336">
    <property type="entry name" value="Lon_prtase_N_sf"/>
</dbReference>
<dbReference type="InterPro" id="IPR034750">
    <property type="entry name" value="CULT"/>
</dbReference>
<dbReference type="SUPFAM" id="SSF88697">
    <property type="entry name" value="PUA domain-like"/>
    <property type="match status" value="1"/>
</dbReference>
<evidence type="ECO:0000256" key="2">
    <source>
        <dbReference type="ARBA" id="ARBA00004906"/>
    </source>
</evidence>
<dbReference type="STRING" id="543379.A0A232FDX4"/>
<comment type="subcellular location">
    <subcellularLocation>
        <location evidence="1">Nucleus</location>
    </subcellularLocation>
</comment>
<feature type="compositionally biased region" description="Polar residues" evidence="13">
    <location>
        <begin position="1"/>
        <end position="21"/>
    </location>
</feature>
<dbReference type="SMART" id="SM00464">
    <property type="entry name" value="LON"/>
    <property type="match status" value="1"/>
</dbReference>
<evidence type="ECO:0000259" key="14">
    <source>
        <dbReference type="PROSITE" id="PS51787"/>
    </source>
</evidence>
<dbReference type="Gene3D" id="1.20.58.1480">
    <property type="match status" value="1"/>
</dbReference>
<sequence length="442" mass="50299">MEDQVATMNETDAESTGSNEPNESDTVAENDVNINESANLIENVNTNENNETSSASDTHDFDLNLPASHSYLGSNLEELRGRTLLDEGIYINLPLLIKQSVILFPGQTLPMTVFGSNIIGMLEKCIQKNRTFGVVCQQIDKEPIGTTAEIYEYSQGNPEEGFRIKAKGRQRFKILRMMQGYSEISANVKIMPEISLTHPFVEQRLASLDHQRIRPVNEEEQKKQEKLERLEAMLTPWPAWIYRQYDPYTLAFKIRQQLQFIETRGSCIPTDPTELSFWVAQNLPLNDSERMVLLRYDCAIPRLQWELKYLTKDRILVCSNCEKHIGNQSDLFPMSKEGPQSTFCNSGGFIHDTVTLYQAKNLTLNAEPPSAEYSWFPGYAWTIATCKGCGIHMGWQFTADKDKTLRPSAFWGLTRRGLKSKLLSGYAELINYSSDENNQNSD</sequence>
<dbReference type="GO" id="GO:0016567">
    <property type="term" value="P:protein ubiquitination"/>
    <property type="evidence" value="ECO:0007669"/>
    <property type="project" value="UniProtKB-UniPathway"/>
</dbReference>
<gene>
    <name evidence="16" type="ORF">TSAR_014610</name>
</gene>
<evidence type="ECO:0000256" key="10">
    <source>
        <dbReference type="ARBA" id="ARBA00030079"/>
    </source>
</evidence>
<name>A0A232FDX4_9HYME</name>
<evidence type="ECO:0000256" key="6">
    <source>
        <dbReference type="ARBA" id="ARBA00022786"/>
    </source>
</evidence>
<dbReference type="Pfam" id="PF02190">
    <property type="entry name" value="LON_substr_bdg"/>
    <property type="match status" value="1"/>
</dbReference>
<dbReference type="Pfam" id="PF03226">
    <property type="entry name" value="Yippee-Mis18"/>
    <property type="match status" value="1"/>
</dbReference>
<dbReference type="Gene3D" id="2.30.130.40">
    <property type="entry name" value="LON domain-like"/>
    <property type="match status" value="1"/>
</dbReference>
<dbReference type="PROSITE" id="PS51788">
    <property type="entry name" value="CULT"/>
    <property type="match status" value="1"/>
</dbReference>
<dbReference type="GO" id="GO:0005634">
    <property type="term" value="C:nucleus"/>
    <property type="evidence" value="ECO:0007669"/>
    <property type="project" value="UniProtKB-SubCell"/>
</dbReference>
<dbReference type="PANTHER" id="PTHR46732">
    <property type="entry name" value="ATP-DEPENDENT PROTEASE LA (LON) DOMAIN PROTEIN"/>
    <property type="match status" value="1"/>
</dbReference>
<keyword evidence="6" id="KW-0833">Ubl conjugation pathway</keyword>
<dbReference type="Gene3D" id="2.170.150.20">
    <property type="entry name" value="Peptide methionine sulfoxide reductase"/>
    <property type="match status" value="1"/>
</dbReference>
<evidence type="ECO:0000256" key="13">
    <source>
        <dbReference type="SAM" id="MobiDB-lite"/>
    </source>
</evidence>
<dbReference type="UniPathway" id="UPA00143"/>
<protein>
    <recommendedName>
        <fullName evidence="4">Protein cereblon</fullName>
    </recommendedName>
    <alternativeName>
        <fullName evidence="10">Protein ohgata</fullName>
    </alternativeName>
</protein>
<evidence type="ECO:0000259" key="15">
    <source>
        <dbReference type="PROSITE" id="PS51788"/>
    </source>
</evidence>
<keyword evidence="17" id="KW-1185">Reference proteome</keyword>
<dbReference type="Proteomes" id="UP000215335">
    <property type="component" value="Unassembled WGS sequence"/>
</dbReference>
<evidence type="ECO:0000256" key="9">
    <source>
        <dbReference type="ARBA" id="ARBA00023242"/>
    </source>
</evidence>
<comment type="pathway">
    <text evidence="2">Protein modification; protein ubiquitination.</text>
</comment>
<comment type="caution">
    <text evidence="16">The sequence shown here is derived from an EMBL/GenBank/DDBJ whole genome shotgun (WGS) entry which is preliminary data.</text>
</comment>
<feature type="domain" description="CULT" evidence="15">
    <location>
        <begin position="313"/>
        <end position="422"/>
    </location>
</feature>
<evidence type="ECO:0000313" key="16">
    <source>
        <dbReference type="EMBL" id="OXU28688.1"/>
    </source>
</evidence>
<evidence type="ECO:0000256" key="7">
    <source>
        <dbReference type="ARBA" id="ARBA00022833"/>
    </source>
</evidence>
<comment type="similarity">
    <text evidence="3">Belongs to the CRBN family.</text>
</comment>
<dbReference type="InterPro" id="IPR004910">
    <property type="entry name" value="Yippee/Mis18/Cereblon"/>
</dbReference>
<dbReference type="EMBL" id="NNAY01000393">
    <property type="protein sequence ID" value="OXU28688.1"/>
    <property type="molecule type" value="Genomic_DNA"/>
</dbReference>
<dbReference type="PANTHER" id="PTHR46732:SF8">
    <property type="entry name" value="ATP-DEPENDENT PROTEASE LA (LON) DOMAIN PROTEIN"/>
    <property type="match status" value="1"/>
</dbReference>
<comment type="subunit">
    <text evidence="12">Likely a component of a DCX (DDB1-CUL4-X-box) protein ligase complex. May interact with pic/DDB1.</text>
</comment>
<keyword evidence="8" id="KW-0832">Ubl conjugation</keyword>
<dbReference type="PROSITE" id="PS51787">
    <property type="entry name" value="LON_N"/>
    <property type="match status" value="1"/>
</dbReference>
<evidence type="ECO:0000256" key="4">
    <source>
        <dbReference type="ARBA" id="ARBA00014394"/>
    </source>
</evidence>
<dbReference type="OrthoDB" id="267517at2759"/>
<organism evidence="16 17">
    <name type="scientific">Trichomalopsis sarcophagae</name>
    <dbReference type="NCBI Taxonomy" id="543379"/>
    <lineage>
        <taxon>Eukaryota</taxon>
        <taxon>Metazoa</taxon>
        <taxon>Ecdysozoa</taxon>
        <taxon>Arthropoda</taxon>
        <taxon>Hexapoda</taxon>
        <taxon>Insecta</taxon>
        <taxon>Pterygota</taxon>
        <taxon>Neoptera</taxon>
        <taxon>Endopterygota</taxon>
        <taxon>Hymenoptera</taxon>
        <taxon>Apocrita</taxon>
        <taxon>Proctotrupomorpha</taxon>
        <taxon>Chalcidoidea</taxon>
        <taxon>Pteromalidae</taxon>
        <taxon>Pteromalinae</taxon>
        <taxon>Trichomalopsis</taxon>
    </lineage>
</organism>
<evidence type="ECO:0000256" key="3">
    <source>
        <dbReference type="ARBA" id="ARBA00005293"/>
    </source>
</evidence>
<accession>A0A232FDX4</accession>
<dbReference type="GO" id="GO:0046872">
    <property type="term" value="F:metal ion binding"/>
    <property type="evidence" value="ECO:0007669"/>
    <property type="project" value="UniProtKB-KW"/>
</dbReference>
<keyword evidence="9" id="KW-0539">Nucleus</keyword>
<dbReference type="InterPro" id="IPR015947">
    <property type="entry name" value="PUA-like_sf"/>
</dbReference>
<evidence type="ECO:0000256" key="1">
    <source>
        <dbReference type="ARBA" id="ARBA00004123"/>
    </source>
</evidence>
<keyword evidence="5" id="KW-0479">Metal-binding</keyword>
<feature type="region of interest" description="Disordered" evidence="13">
    <location>
        <begin position="1"/>
        <end position="32"/>
    </location>
</feature>
<comment type="function">
    <text evidence="11">Substrate recognition component of a DCX (DDB1-CUL4-X-box) E3 protein ligase complex that mediates the ubiquitination and subsequent proteasomal degradation of target proteins. Has an essential role in mediating growth by negatively regulating insulin signaling. It also has a role in maintaining presynaptic function in the neuromuscular junction synapses of third-instar larvae.</text>
</comment>
<evidence type="ECO:0000256" key="5">
    <source>
        <dbReference type="ARBA" id="ARBA00022723"/>
    </source>
</evidence>
<dbReference type="InterPro" id="IPR003111">
    <property type="entry name" value="Lon_prtase_N"/>
</dbReference>